<dbReference type="PANTHER" id="PTHR43833:SF11">
    <property type="entry name" value="VOLTAGE-GATED POTASSIUM CHANNEL KCH"/>
    <property type="match status" value="1"/>
</dbReference>
<dbReference type="KEGG" id="saci:Sinac_7029"/>
<dbReference type="AlphaFoldDB" id="L0DNY3"/>
<dbReference type="Pfam" id="PF02254">
    <property type="entry name" value="TrkA_N"/>
    <property type="match status" value="1"/>
</dbReference>
<dbReference type="SUPFAM" id="SSF51735">
    <property type="entry name" value="NAD(P)-binding Rossmann-fold domains"/>
    <property type="match status" value="1"/>
</dbReference>
<feature type="domain" description="RCK N-terminal" evidence="3">
    <location>
        <begin position="133"/>
        <end position="254"/>
    </location>
</feature>
<keyword evidence="2" id="KW-0812">Transmembrane</keyword>
<evidence type="ECO:0000256" key="2">
    <source>
        <dbReference type="SAM" id="Phobius"/>
    </source>
</evidence>
<dbReference type="STRING" id="886293.Sinac_7029"/>
<dbReference type="EMBL" id="CP003364">
    <property type="protein sequence ID" value="AGA31084.1"/>
    <property type="molecule type" value="Genomic_DNA"/>
</dbReference>
<dbReference type="Gene3D" id="3.30.70.1450">
    <property type="entry name" value="Regulator of K+ conductance, C-terminal domain"/>
    <property type="match status" value="1"/>
</dbReference>
<reference evidence="5 6" key="1">
    <citation type="submission" date="2012-02" db="EMBL/GenBank/DDBJ databases">
        <title>Complete sequence of chromosome of Singulisphaera acidiphila DSM 18658.</title>
        <authorList>
            <consortium name="US DOE Joint Genome Institute (JGI-PGF)"/>
            <person name="Lucas S."/>
            <person name="Copeland A."/>
            <person name="Lapidus A."/>
            <person name="Glavina del Rio T."/>
            <person name="Dalin E."/>
            <person name="Tice H."/>
            <person name="Bruce D."/>
            <person name="Goodwin L."/>
            <person name="Pitluck S."/>
            <person name="Peters L."/>
            <person name="Ovchinnikova G."/>
            <person name="Chertkov O."/>
            <person name="Kyrpides N."/>
            <person name="Mavromatis K."/>
            <person name="Ivanova N."/>
            <person name="Brettin T."/>
            <person name="Detter J.C."/>
            <person name="Han C."/>
            <person name="Larimer F."/>
            <person name="Land M."/>
            <person name="Hauser L."/>
            <person name="Markowitz V."/>
            <person name="Cheng J.-F."/>
            <person name="Hugenholtz P."/>
            <person name="Woyke T."/>
            <person name="Wu D."/>
            <person name="Tindall B."/>
            <person name="Pomrenke H."/>
            <person name="Brambilla E."/>
            <person name="Klenk H.-P."/>
            <person name="Eisen J.A."/>
        </authorList>
    </citation>
    <scope>NUCLEOTIDE SEQUENCE [LARGE SCALE GENOMIC DNA]</scope>
    <source>
        <strain evidence="6">ATCC BAA-1392 / DSM 18658 / VKM B-2454 / MOB10</strain>
    </source>
</reference>
<dbReference type="OrthoDB" id="9781411at2"/>
<dbReference type="InterPro" id="IPR006037">
    <property type="entry name" value="RCK_C"/>
</dbReference>
<dbReference type="GO" id="GO:0006813">
    <property type="term" value="P:potassium ion transport"/>
    <property type="evidence" value="ECO:0007669"/>
    <property type="project" value="InterPro"/>
</dbReference>
<sequence length="370" mass="40854">MKWLTNIRSGPERMRAPIRLAIYVRYVRYLLWEFRWPLGVFWSLVLGGGLVLQQCYHHRPLTYVEGCYSVFLLIFLEPYLDFPDEWYLQPLFFLLPIVGLGAVVDSLIRLGYLTFTKKSQLPEWQRMMASLYRNHMIVVGLGKVGFQITQGILALREPVVVIERVGTDSTLLDEIIDLGVPVIRGDGRNAKTLELAGIGHARAVILATSDDLTNLDAGLTAKDLNSEAKIVLRLFDESLAVKIAGAFSLPAISTAQVSATAFIAAATGRKVYQRFQLADKPLHLIDLTICPTGKLVGRTVGDVQADSQVNVVMHHGKAGVNVNPGHEIVFEPGDMLLVIAPIDRLIELESTNQSGQRPEDAASCAAVLPQ</sequence>
<proteinExistence type="predicted"/>
<feature type="domain" description="RCK C-terminal" evidence="4">
    <location>
        <begin position="272"/>
        <end position="354"/>
    </location>
</feature>
<dbReference type="eggNOG" id="COG1226">
    <property type="taxonomic scope" value="Bacteria"/>
</dbReference>
<evidence type="ECO:0000259" key="3">
    <source>
        <dbReference type="PROSITE" id="PS51201"/>
    </source>
</evidence>
<dbReference type="Proteomes" id="UP000010798">
    <property type="component" value="Chromosome"/>
</dbReference>
<dbReference type="GO" id="GO:0008324">
    <property type="term" value="F:monoatomic cation transmembrane transporter activity"/>
    <property type="evidence" value="ECO:0007669"/>
    <property type="project" value="InterPro"/>
</dbReference>
<name>L0DNY3_SINAD</name>
<evidence type="ECO:0000259" key="4">
    <source>
        <dbReference type="PROSITE" id="PS51202"/>
    </source>
</evidence>
<accession>L0DNY3</accession>
<keyword evidence="2" id="KW-1133">Transmembrane helix</keyword>
<keyword evidence="6" id="KW-1185">Reference proteome</keyword>
<dbReference type="HOGENOM" id="CLU_796066_0_0_0"/>
<organism evidence="5 6">
    <name type="scientific">Singulisphaera acidiphila (strain ATCC BAA-1392 / DSM 18658 / VKM B-2454 / MOB10)</name>
    <dbReference type="NCBI Taxonomy" id="886293"/>
    <lineage>
        <taxon>Bacteria</taxon>
        <taxon>Pseudomonadati</taxon>
        <taxon>Planctomycetota</taxon>
        <taxon>Planctomycetia</taxon>
        <taxon>Isosphaerales</taxon>
        <taxon>Isosphaeraceae</taxon>
        <taxon>Singulisphaera</taxon>
    </lineage>
</organism>
<dbReference type="Gene3D" id="3.40.50.720">
    <property type="entry name" value="NAD(P)-binding Rossmann-like Domain"/>
    <property type="match status" value="1"/>
</dbReference>
<feature type="region of interest" description="Disordered" evidence="1">
    <location>
        <begin position="350"/>
        <end position="370"/>
    </location>
</feature>
<keyword evidence="2" id="KW-0472">Membrane</keyword>
<evidence type="ECO:0000313" key="6">
    <source>
        <dbReference type="Proteomes" id="UP000010798"/>
    </source>
</evidence>
<dbReference type="RefSeq" id="WP_015250156.1">
    <property type="nucleotide sequence ID" value="NC_019892.1"/>
</dbReference>
<dbReference type="Pfam" id="PF02080">
    <property type="entry name" value="TrkA_C"/>
    <property type="match status" value="1"/>
</dbReference>
<dbReference type="PROSITE" id="PS51201">
    <property type="entry name" value="RCK_N"/>
    <property type="match status" value="1"/>
</dbReference>
<evidence type="ECO:0000256" key="1">
    <source>
        <dbReference type="SAM" id="MobiDB-lite"/>
    </source>
</evidence>
<dbReference type="PANTHER" id="PTHR43833">
    <property type="entry name" value="POTASSIUM CHANNEL PROTEIN 2-RELATED-RELATED"/>
    <property type="match status" value="1"/>
</dbReference>
<dbReference type="InterPro" id="IPR036291">
    <property type="entry name" value="NAD(P)-bd_dom_sf"/>
</dbReference>
<dbReference type="InterPro" id="IPR036721">
    <property type="entry name" value="RCK_C_sf"/>
</dbReference>
<gene>
    <name evidence="5" type="ordered locus">Sinac_7029</name>
</gene>
<protein>
    <submittedName>
        <fullName evidence="5">K+ transport system, NAD-binding component</fullName>
    </submittedName>
</protein>
<evidence type="ECO:0000313" key="5">
    <source>
        <dbReference type="EMBL" id="AGA31084.1"/>
    </source>
</evidence>
<dbReference type="PROSITE" id="PS51202">
    <property type="entry name" value="RCK_C"/>
    <property type="match status" value="1"/>
</dbReference>
<feature type="transmembrane region" description="Helical" evidence="2">
    <location>
        <begin position="86"/>
        <end position="108"/>
    </location>
</feature>
<dbReference type="InterPro" id="IPR050721">
    <property type="entry name" value="Trk_Ktr_HKT_K-transport"/>
</dbReference>
<dbReference type="InterPro" id="IPR003148">
    <property type="entry name" value="RCK_N"/>
</dbReference>
<feature type="transmembrane region" description="Helical" evidence="2">
    <location>
        <begin position="34"/>
        <end position="52"/>
    </location>
</feature>
<dbReference type="SUPFAM" id="SSF116726">
    <property type="entry name" value="TrkA C-terminal domain-like"/>
    <property type="match status" value="1"/>
</dbReference>